<protein>
    <recommendedName>
        <fullName evidence="3">CUB domain-containing protein</fullName>
    </recommendedName>
</protein>
<evidence type="ECO:0000256" key="1">
    <source>
        <dbReference type="ARBA" id="ARBA00023157"/>
    </source>
</evidence>
<name>A0AAV2QYV6_MEGNR</name>
<proteinExistence type="predicted"/>
<feature type="non-terminal residue" evidence="4">
    <location>
        <position position="1"/>
    </location>
</feature>
<dbReference type="EMBL" id="CAXKWB010013423">
    <property type="protein sequence ID" value="CAL4107685.1"/>
    <property type="molecule type" value="Genomic_DNA"/>
</dbReference>
<reference evidence="4 5" key="1">
    <citation type="submission" date="2024-05" db="EMBL/GenBank/DDBJ databases">
        <authorList>
            <person name="Wallberg A."/>
        </authorList>
    </citation>
    <scope>NUCLEOTIDE SEQUENCE [LARGE SCALE GENOMIC DNA]</scope>
</reference>
<keyword evidence="5" id="KW-1185">Reference proteome</keyword>
<feature type="domain" description="CUB" evidence="3">
    <location>
        <begin position="47"/>
        <end position="173"/>
    </location>
</feature>
<dbReference type="Proteomes" id="UP001497623">
    <property type="component" value="Unassembled WGS sequence"/>
</dbReference>
<gene>
    <name evidence="4" type="ORF">MNOR_LOCUS18632</name>
</gene>
<dbReference type="SUPFAM" id="SSF49854">
    <property type="entry name" value="Spermadhesin, CUB domain"/>
    <property type="match status" value="1"/>
</dbReference>
<accession>A0AAV2QYV6</accession>
<dbReference type="PANTHER" id="PTHR33236">
    <property type="entry name" value="INTRAFLAGELLAR TRANSPORT PROTEIN 122 FAMILY PROTEIN-RELATED"/>
    <property type="match status" value="1"/>
</dbReference>
<evidence type="ECO:0000259" key="3">
    <source>
        <dbReference type="PROSITE" id="PS01180"/>
    </source>
</evidence>
<comment type="caution">
    <text evidence="4">The sequence shown here is derived from an EMBL/GenBank/DDBJ whole genome shotgun (WGS) entry which is preliminary data.</text>
</comment>
<dbReference type="AlphaFoldDB" id="A0AAV2QYV6"/>
<feature type="non-terminal residue" evidence="4">
    <location>
        <position position="178"/>
    </location>
</feature>
<evidence type="ECO:0000313" key="5">
    <source>
        <dbReference type="Proteomes" id="UP001497623"/>
    </source>
</evidence>
<evidence type="ECO:0000256" key="2">
    <source>
        <dbReference type="PROSITE-ProRule" id="PRU00059"/>
    </source>
</evidence>
<dbReference type="InterPro" id="IPR035914">
    <property type="entry name" value="Sperma_CUB_dom_sf"/>
</dbReference>
<evidence type="ECO:0000313" key="4">
    <source>
        <dbReference type="EMBL" id="CAL4107685.1"/>
    </source>
</evidence>
<sequence length="178" mass="19916">FANLECQQGDSYGFCVTSLECSNFGGTSLGSCARGFGTCCFKSLTTCDTTSNMNVTYIRNPDWSSATTSSGTCNYYIERAANVCQLRLDFEKFEMYIPSADGDTDDGKCDNDKLTITPKSADTFDYFCGKMPPKFHYYVDVRDISTDTHTNFQFTMGSAVTQSRYWSIRVTQVSCDMR</sequence>
<dbReference type="PANTHER" id="PTHR33236:SF12">
    <property type="entry name" value="CUB DOMAIN-CONTAINING PROTEIN-RELATED"/>
    <property type="match status" value="1"/>
</dbReference>
<comment type="caution">
    <text evidence="2">Lacks conserved residue(s) required for the propagation of feature annotation.</text>
</comment>
<dbReference type="PROSITE" id="PS01180">
    <property type="entry name" value="CUB"/>
    <property type="match status" value="1"/>
</dbReference>
<dbReference type="Gene3D" id="2.60.120.290">
    <property type="entry name" value="Spermadhesin, CUB domain"/>
    <property type="match status" value="1"/>
</dbReference>
<keyword evidence="1" id="KW-1015">Disulfide bond</keyword>
<organism evidence="4 5">
    <name type="scientific">Meganyctiphanes norvegica</name>
    <name type="common">Northern krill</name>
    <name type="synonym">Thysanopoda norvegica</name>
    <dbReference type="NCBI Taxonomy" id="48144"/>
    <lineage>
        <taxon>Eukaryota</taxon>
        <taxon>Metazoa</taxon>
        <taxon>Ecdysozoa</taxon>
        <taxon>Arthropoda</taxon>
        <taxon>Crustacea</taxon>
        <taxon>Multicrustacea</taxon>
        <taxon>Malacostraca</taxon>
        <taxon>Eumalacostraca</taxon>
        <taxon>Eucarida</taxon>
        <taxon>Euphausiacea</taxon>
        <taxon>Euphausiidae</taxon>
        <taxon>Meganyctiphanes</taxon>
    </lineage>
</organism>
<dbReference type="InterPro" id="IPR000859">
    <property type="entry name" value="CUB_dom"/>
</dbReference>